<evidence type="ECO:0000256" key="4">
    <source>
        <dbReference type="ARBA" id="ARBA00022982"/>
    </source>
</evidence>
<evidence type="ECO:0000256" key="5">
    <source>
        <dbReference type="ARBA" id="ARBA00022989"/>
    </source>
</evidence>
<dbReference type="PANTHER" id="PTHR47797:SF1">
    <property type="entry name" value="CYTOCHROME B561 DOMAIN-CONTAINING PROTEIN-RELATED"/>
    <property type="match status" value="1"/>
</dbReference>
<feature type="region of interest" description="Disordered" evidence="7">
    <location>
        <begin position="236"/>
        <end position="274"/>
    </location>
</feature>
<organism evidence="11 12">
    <name type="scientific">Venturia effusa</name>
    <dbReference type="NCBI Taxonomy" id="50376"/>
    <lineage>
        <taxon>Eukaryota</taxon>
        <taxon>Fungi</taxon>
        <taxon>Dikarya</taxon>
        <taxon>Ascomycota</taxon>
        <taxon>Pezizomycotina</taxon>
        <taxon>Dothideomycetes</taxon>
        <taxon>Pleosporomycetidae</taxon>
        <taxon>Venturiales</taxon>
        <taxon>Venturiaceae</taxon>
        <taxon>Venturia</taxon>
    </lineage>
</organism>
<feature type="region of interest" description="Disordered" evidence="7">
    <location>
        <begin position="449"/>
        <end position="486"/>
    </location>
</feature>
<feature type="transmembrane region" description="Helical" evidence="8">
    <location>
        <begin position="394"/>
        <end position="413"/>
    </location>
</feature>
<feature type="transmembrane region" description="Helical" evidence="8">
    <location>
        <begin position="419"/>
        <end position="441"/>
    </location>
</feature>
<feature type="region of interest" description="Disordered" evidence="7">
    <location>
        <begin position="203"/>
        <end position="222"/>
    </location>
</feature>
<accession>A0A517LDP5</accession>
<dbReference type="Pfam" id="PF16010">
    <property type="entry name" value="CDH-cyt"/>
    <property type="match status" value="1"/>
</dbReference>
<keyword evidence="6 8" id="KW-0472">Membrane</keyword>
<evidence type="ECO:0000256" key="9">
    <source>
        <dbReference type="SAM" id="SignalP"/>
    </source>
</evidence>
<protein>
    <recommendedName>
        <fullName evidence="10">Cytochrome b561 domain-containing protein</fullName>
    </recommendedName>
</protein>
<dbReference type="PROSITE" id="PS51257">
    <property type="entry name" value="PROKAR_LIPOPROTEIN"/>
    <property type="match status" value="1"/>
</dbReference>
<evidence type="ECO:0000256" key="2">
    <source>
        <dbReference type="ARBA" id="ARBA00022448"/>
    </source>
</evidence>
<dbReference type="InterPro" id="IPR015920">
    <property type="entry name" value="Cellobiose_DH-like_cyt"/>
</dbReference>
<comment type="subcellular location">
    <subcellularLocation>
        <location evidence="1">Membrane</location>
    </subcellularLocation>
</comment>
<reference evidence="11 12" key="1">
    <citation type="submission" date="2019-07" db="EMBL/GenBank/DDBJ databases">
        <title>Finished genome of Venturia effusa.</title>
        <authorList>
            <person name="Young C.A."/>
            <person name="Cox M.P."/>
            <person name="Ganley A.R.D."/>
            <person name="David W.J."/>
        </authorList>
    </citation>
    <scope>NUCLEOTIDE SEQUENCE [LARGE SCALE GENOMIC DNA]</scope>
    <source>
        <strain evidence="12">albino</strain>
    </source>
</reference>
<evidence type="ECO:0000256" key="7">
    <source>
        <dbReference type="SAM" id="MobiDB-lite"/>
    </source>
</evidence>
<dbReference type="CDD" id="cd09630">
    <property type="entry name" value="CDH_like_cytochrome"/>
    <property type="match status" value="1"/>
</dbReference>
<dbReference type="OrthoDB" id="19261at2759"/>
<keyword evidence="2" id="KW-0813">Transport</keyword>
<evidence type="ECO:0000256" key="8">
    <source>
        <dbReference type="SAM" id="Phobius"/>
    </source>
</evidence>
<dbReference type="GO" id="GO:0016020">
    <property type="term" value="C:membrane"/>
    <property type="evidence" value="ECO:0007669"/>
    <property type="project" value="UniProtKB-SubCell"/>
</dbReference>
<dbReference type="InterPro" id="IPR006593">
    <property type="entry name" value="Cyt_b561/ferric_Rdtase_TM"/>
</dbReference>
<dbReference type="PROSITE" id="PS50939">
    <property type="entry name" value="CYTOCHROME_B561"/>
    <property type="match status" value="1"/>
</dbReference>
<dbReference type="SUPFAM" id="SSF49344">
    <property type="entry name" value="CBD9-like"/>
    <property type="match status" value="1"/>
</dbReference>
<keyword evidence="4" id="KW-0249">Electron transport</keyword>
<dbReference type="Gene3D" id="1.20.120.1770">
    <property type="match status" value="1"/>
</dbReference>
<keyword evidence="9" id="KW-0732">Signal</keyword>
<feature type="transmembrane region" description="Helical" evidence="8">
    <location>
        <begin position="293"/>
        <end position="313"/>
    </location>
</feature>
<evidence type="ECO:0000256" key="3">
    <source>
        <dbReference type="ARBA" id="ARBA00022692"/>
    </source>
</evidence>
<feature type="domain" description="Cytochrome b561" evidence="10">
    <location>
        <begin position="255"/>
        <end position="444"/>
    </location>
</feature>
<evidence type="ECO:0000313" key="12">
    <source>
        <dbReference type="Proteomes" id="UP000316270"/>
    </source>
</evidence>
<dbReference type="CDD" id="cd08760">
    <property type="entry name" value="Cyt_b561_FRRS1_like"/>
    <property type="match status" value="1"/>
</dbReference>
<name>A0A517LDP5_9PEZI</name>
<feature type="signal peptide" evidence="9">
    <location>
        <begin position="1"/>
        <end position="18"/>
    </location>
</feature>
<gene>
    <name evidence="11" type="ORF">FKW77_005149</name>
</gene>
<keyword evidence="3 8" id="KW-0812">Transmembrane</keyword>
<evidence type="ECO:0000313" key="11">
    <source>
        <dbReference type="EMBL" id="QDS73760.1"/>
    </source>
</evidence>
<evidence type="ECO:0000256" key="6">
    <source>
        <dbReference type="ARBA" id="ARBA00023136"/>
    </source>
</evidence>
<keyword evidence="5 8" id="KW-1133">Transmembrane helix</keyword>
<sequence length="486" mass="50028">MRFSIAATLLGLASSACAQSVSTQESGITYAVSVPDTTASSGSGDIYIQISGPSSNSWIGFGQGSQMSGAKMFIIYANAAGTNVTLSPRTGSGHSQPSFDSSAQVTLLEGSGISNGVMTANIKCSDCTGLTSSSSSWIYGARSGSALSTDSQSASISQHSNNYGTMTLDMTQARNSANTNPFVTSSGAATGGGATDGCAQVAAESGSSTTNGGATATSSGSSNGFPFGGGSFTGYPTGRFGSRPSGGNDKRQVATPSACVGGGSNTNSGASSLRQTGWANADTRTRILMSHGIIAGLAFVVLFPLGAIAIRLFSFPGLVAFHAACQTVGYLFWVVGFGLGVYIANNLNYINQPHAVIGIVLFILAFFQPILGALHHSNYKKFQTRTAVSHGHIWIGRILITLGIINGGLGLKLADNSTYGPIVYAVFAAVAWATYVVAIVIGERRKARSNQHIGGPPKYDEAMALHSRNESGETTAPQEYYGRRGK</sequence>
<dbReference type="SMART" id="SM00665">
    <property type="entry name" value="B561"/>
    <property type="match status" value="1"/>
</dbReference>
<dbReference type="AlphaFoldDB" id="A0A517LDP5"/>
<dbReference type="InterPro" id="IPR005018">
    <property type="entry name" value="DOMON_domain"/>
</dbReference>
<dbReference type="SMART" id="SM00664">
    <property type="entry name" value="DoH"/>
    <property type="match status" value="1"/>
</dbReference>
<keyword evidence="12" id="KW-1185">Reference proteome</keyword>
<feature type="transmembrane region" description="Helical" evidence="8">
    <location>
        <begin position="320"/>
        <end position="343"/>
    </location>
</feature>
<dbReference type="Gene3D" id="2.60.40.1210">
    <property type="entry name" value="Cellobiose dehydrogenase, cytochrome domain"/>
    <property type="match status" value="1"/>
</dbReference>
<proteinExistence type="predicted"/>
<feature type="compositionally biased region" description="Basic and acidic residues" evidence="7">
    <location>
        <begin position="458"/>
        <end position="471"/>
    </location>
</feature>
<feature type="transmembrane region" description="Helical" evidence="8">
    <location>
        <begin position="355"/>
        <end position="374"/>
    </location>
</feature>
<dbReference type="Proteomes" id="UP000316270">
    <property type="component" value="Chromosome 10"/>
</dbReference>
<feature type="chain" id="PRO_5021858277" description="Cytochrome b561 domain-containing protein" evidence="9">
    <location>
        <begin position="19"/>
        <end position="486"/>
    </location>
</feature>
<dbReference type="STRING" id="50376.A0A517LDP5"/>
<dbReference type="PANTHER" id="PTHR47797">
    <property type="entry name" value="DEHYDROGENASE, PUTATIVE (AFU_ORTHOLOGUE AFUA_8G05805)-RELATED"/>
    <property type="match status" value="1"/>
</dbReference>
<dbReference type="EMBL" id="CP042194">
    <property type="protein sequence ID" value="QDS73760.1"/>
    <property type="molecule type" value="Genomic_DNA"/>
</dbReference>
<feature type="compositionally biased region" description="Low complexity" evidence="7">
    <location>
        <begin position="205"/>
        <end position="222"/>
    </location>
</feature>
<evidence type="ECO:0000259" key="10">
    <source>
        <dbReference type="PROSITE" id="PS50939"/>
    </source>
</evidence>
<evidence type="ECO:0000256" key="1">
    <source>
        <dbReference type="ARBA" id="ARBA00004370"/>
    </source>
</evidence>